<dbReference type="NCBIfam" id="NF033592">
    <property type="entry name" value="transpos_IS4_1"/>
    <property type="match status" value="1"/>
</dbReference>
<dbReference type="Proteomes" id="UP000285794">
    <property type="component" value="Unassembled WGS sequence"/>
</dbReference>
<dbReference type="InterPro" id="IPR002559">
    <property type="entry name" value="Transposase_11"/>
</dbReference>
<reference evidence="2 3" key="1">
    <citation type="submission" date="2018-07" db="EMBL/GenBank/DDBJ databases">
        <title>Draft genome sequence of Ancylomarina sp. M1P.</title>
        <authorList>
            <person name="Yadav S."/>
            <person name="Villanueva L."/>
            <person name="Damste J.S.S."/>
        </authorList>
    </citation>
    <scope>NUCLEOTIDE SEQUENCE [LARGE SCALE GENOMIC DNA]</scope>
    <source>
        <strain evidence="2 3">M1P</strain>
    </source>
</reference>
<proteinExistence type="predicted"/>
<comment type="caution">
    <text evidence="2">The sequence shown here is derived from an EMBL/GenBank/DDBJ whole genome shotgun (WGS) entry which is preliminary data.</text>
</comment>
<organism evidence="2 3">
    <name type="scientific">Ancylomarina euxinus</name>
    <dbReference type="NCBI Taxonomy" id="2283627"/>
    <lineage>
        <taxon>Bacteria</taxon>
        <taxon>Pseudomonadati</taxon>
        <taxon>Bacteroidota</taxon>
        <taxon>Bacteroidia</taxon>
        <taxon>Marinilabiliales</taxon>
        <taxon>Marinifilaceae</taxon>
        <taxon>Ancylomarina</taxon>
    </lineage>
</organism>
<evidence type="ECO:0000313" key="2">
    <source>
        <dbReference type="EMBL" id="RRG19066.1"/>
    </source>
</evidence>
<keyword evidence="3" id="KW-1185">Reference proteome</keyword>
<dbReference type="GO" id="GO:0004803">
    <property type="term" value="F:transposase activity"/>
    <property type="evidence" value="ECO:0007669"/>
    <property type="project" value="InterPro"/>
</dbReference>
<dbReference type="PANTHER" id="PTHR37529:SF1">
    <property type="entry name" value="TRANSPOSASE INSG FOR INSERTION SEQUENCE ELEMENT IS4-RELATED"/>
    <property type="match status" value="1"/>
</dbReference>
<dbReference type="GO" id="GO:0003677">
    <property type="term" value="F:DNA binding"/>
    <property type="evidence" value="ECO:0007669"/>
    <property type="project" value="InterPro"/>
</dbReference>
<dbReference type="EMBL" id="QQWG01000027">
    <property type="protein sequence ID" value="RRG19066.1"/>
    <property type="molecule type" value="Genomic_DNA"/>
</dbReference>
<evidence type="ECO:0000259" key="1">
    <source>
        <dbReference type="Pfam" id="PF01609"/>
    </source>
</evidence>
<dbReference type="SUPFAM" id="SSF53098">
    <property type="entry name" value="Ribonuclease H-like"/>
    <property type="match status" value="1"/>
</dbReference>
<dbReference type="OrthoDB" id="1116495at2"/>
<sequence>MYQLPEVVRQVSASAFCQCRDKIKYTAFQEIFHQLTDQFYCNYQHKRFHGYRVVAIDGSIYTVPKTKETVKEFGHNILSETGKWIKAQVSFATDVLNNICIDAIIGAYKENERVHAAQMLDNLGSDNLLLFDRGYYTFDLLRMVLLSENQCCFRLKKNACKAVMNFIKSDYQDIISVINIDGQDYKIRFTKLRLDTGEEEYLCSSLLDMNKFTPNIMKDIYKLRWGVEEQFKDMKHAISVENFVGKKVNSIKQEFFGNILTYNLAMMTCKPQIERLANSRTKKYKYAINKRALLGKIKQCYIMLFDKMGRAKETITELMVIVSKESAPIRRGRKFERSKTFKAKRKYCTAHVSVN</sequence>
<protein>
    <submittedName>
        <fullName evidence="2">IS4 family transposase</fullName>
    </submittedName>
</protein>
<accession>A0A425XWQ1</accession>
<gene>
    <name evidence="2" type="ORF">DWB61_16900</name>
</gene>
<feature type="domain" description="Transposase IS4-like" evidence="1">
    <location>
        <begin position="50"/>
        <end position="264"/>
    </location>
</feature>
<dbReference type="InterPro" id="IPR047952">
    <property type="entry name" value="Transpos_IS4"/>
</dbReference>
<evidence type="ECO:0000313" key="3">
    <source>
        <dbReference type="Proteomes" id="UP000285794"/>
    </source>
</evidence>
<dbReference type="AlphaFoldDB" id="A0A425XWQ1"/>
<dbReference type="RefSeq" id="WP_125032084.1">
    <property type="nucleotide sequence ID" value="NZ_JAPXVP010000024.1"/>
</dbReference>
<dbReference type="GO" id="GO:0006313">
    <property type="term" value="P:DNA transposition"/>
    <property type="evidence" value="ECO:0007669"/>
    <property type="project" value="InterPro"/>
</dbReference>
<dbReference type="Pfam" id="PF01609">
    <property type="entry name" value="DDE_Tnp_1"/>
    <property type="match status" value="1"/>
</dbReference>
<dbReference type="PANTHER" id="PTHR37529">
    <property type="entry name" value="TRANSPOSASE INSG FOR INSERTION SEQUENCE ELEMENT IS4-RELATED"/>
    <property type="match status" value="1"/>
</dbReference>
<dbReference type="InterPro" id="IPR012337">
    <property type="entry name" value="RNaseH-like_sf"/>
</dbReference>
<name>A0A425XWQ1_9BACT</name>